<reference evidence="2 3" key="1">
    <citation type="journal article" date="2019" name="Nat. Ecol. Evol.">
        <title>Megaphylogeny resolves global patterns of mushroom evolution.</title>
        <authorList>
            <person name="Varga T."/>
            <person name="Krizsan K."/>
            <person name="Foldi C."/>
            <person name="Dima B."/>
            <person name="Sanchez-Garcia M."/>
            <person name="Sanchez-Ramirez S."/>
            <person name="Szollosi G.J."/>
            <person name="Szarkandi J.G."/>
            <person name="Papp V."/>
            <person name="Albert L."/>
            <person name="Andreopoulos W."/>
            <person name="Angelini C."/>
            <person name="Antonin V."/>
            <person name="Barry K.W."/>
            <person name="Bougher N.L."/>
            <person name="Buchanan P."/>
            <person name="Buyck B."/>
            <person name="Bense V."/>
            <person name="Catcheside P."/>
            <person name="Chovatia M."/>
            <person name="Cooper J."/>
            <person name="Damon W."/>
            <person name="Desjardin D."/>
            <person name="Finy P."/>
            <person name="Geml J."/>
            <person name="Haridas S."/>
            <person name="Hughes K."/>
            <person name="Justo A."/>
            <person name="Karasinski D."/>
            <person name="Kautmanova I."/>
            <person name="Kiss B."/>
            <person name="Kocsube S."/>
            <person name="Kotiranta H."/>
            <person name="LaButti K.M."/>
            <person name="Lechner B.E."/>
            <person name="Liimatainen K."/>
            <person name="Lipzen A."/>
            <person name="Lukacs Z."/>
            <person name="Mihaltcheva S."/>
            <person name="Morgado L.N."/>
            <person name="Niskanen T."/>
            <person name="Noordeloos M.E."/>
            <person name="Ohm R.A."/>
            <person name="Ortiz-Santana B."/>
            <person name="Ovrebo C."/>
            <person name="Racz N."/>
            <person name="Riley R."/>
            <person name="Savchenko A."/>
            <person name="Shiryaev A."/>
            <person name="Soop K."/>
            <person name="Spirin V."/>
            <person name="Szebenyi C."/>
            <person name="Tomsovsky M."/>
            <person name="Tulloss R.E."/>
            <person name="Uehling J."/>
            <person name="Grigoriev I.V."/>
            <person name="Vagvolgyi C."/>
            <person name="Papp T."/>
            <person name="Martin F.M."/>
            <person name="Miettinen O."/>
            <person name="Hibbett D.S."/>
            <person name="Nagy L.G."/>
        </authorList>
    </citation>
    <scope>NUCLEOTIDE SEQUENCE [LARGE SCALE GENOMIC DNA]</scope>
    <source>
        <strain evidence="2 3">FP101781</strain>
    </source>
</reference>
<evidence type="ECO:0000313" key="3">
    <source>
        <dbReference type="Proteomes" id="UP000298030"/>
    </source>
</evidence>
<dbReference type="EMBL" id="QPFP01000129">
    <property type="protein sequence ID" value="TEB20874.1"/>
    <property type="molecule type" value="Genomic_DNA"/>
</dbReference>
<evidence type="ECO:0000313" key="2">
    <source>
        <dbReference type="EMBL" id="TEB20874.1"/>
    </source>
</evidence>
<feature type="compositionally biased region" description="Acidic residues" evidence="1">
    <location>
        <begin position="127"/>
        <end position="141"/>
    </location>
</feature>
<feature type="compositionally biased region" description="Basic and acidic residues" evidence="1">
    <location>
        <begin position="145"/>
        <end position="157"/>
    </location>
</feature>
<name>A0A4Y7SGJ9_COPMI</name>
<dbReference type="AlphaFoldDB" id="A0A4Y7SGJ9"/>
<feature type="compositionally biased region" description="Basic residues" evidence="1">
    <location>
        <begin position="235"/>
        <end position="249"/>
    </location>
</feature>
<feature type="compositionally biased region" description="Basic residues" evidence="1">
    <location>
        <begin position="62"/>
        <end position="72"/>
    </location>
</feature>
<gene>
    <name evidence="2" type="ORF">FA13DRAFT_1717410</name>
</gene>
<keyword evidence="3" id="KW-1185">Reference proteome</keyword>
<feature type="compositionally biased region" description="Polar residues" evidence="1">
    <location>
        <begin position="10"/>
        <end position="20"/>
    </location>
</feature>
<feature type="compositionally biased region" description="Basic and acidic residues" evidence="1">
    <location>
        <begin position="21"/>
        <end position="51"/>
    </location>
</feature>
<accession>A0A4Y7SGJ9</accession>
<organism evidence="2 3">
    <name type="scientific">Coprinellus micaceus</name>
    <name type="common">Glistening ink-cap mushroom</name>
    <name type="synonym">Coprinus micaceus</name>
    <dbReference type="NCBI Taxonomy" id="71717"/>
    <lineage>
        <taxon>Eukaryota</taxon>
        <taxon>Fungi</taxon>
        <taxon>Dikarya</taxon>
        <taxon>Basidiomycota</taxon>
        <taxon>Agaricomycotina</taxon>
        <taxon>Agaricomycetes</taxon>
        <taxon>Agaricomycetidae</taxon>
        <taxon>Agaricales</taxon>
        <taxon>Agaricineae</taxon>
        <taxon>Psathyrellaceae</taxon>
        <taxon>Coprinellus</taxon>
    </lineage>
</organism>
<comment type="caution">
    <text evidence="2">The sequence shown here is derived from an EMBL/GenBank/DDBJ whole genome shotgun (WGS) entry which is preliminary data.</text>
</comment>
<feature type="region of interest" description="Disordered" evidence="1">
    <location>
        <begin position="322"/>
        <end position="349"/>
    </location>
</feature>
<feature type="region of interest" description="Disordered" evidence="1">
    <location>
        <begin position="1"/>
        <end position="301"/>
    </location>
</feature>
<feature type="compositionally biased region" description="Acidic residues" evidence="1">
    <location>
        <begin position="174"/>
        <end position="193"/>
    </location>
</feature>
<dbReference type="OrthoDB" id="3237371at2759"/>
<feature type="compositionally biased region" description="Basic and acidic residues" evidence="1">
    <location>
        <begin position="81"/>
        <end position="97"/>
    </location>
</feature>
<evidence type="ECO:0000256" key="1">
    <source>
        <dbReference type="SAM" id="MobiDB-lite"/>
    </source>
</evidence>
<proteinExistence type="predicted"/>
<sequence>MSQSDRRLRTSSTVVNYSESQHCRSNKEVEEERQSKKRELSRKLAERKEGESEVAAIEVAARKKAAQQKHKRGVDDDDDEPTMKKAERKRPAQHDGPKGNASKKQRVENVNVPYGKKIAKVIYAVNDEQEDDSEDPFEGGEDPLSMEKFEALMREVNDGDSGSEDEYAPKGNSGDEDDDDDEGGELEDDEDDAQLEKKNKKNKKGEKKERAGVSARRRIRELQLPDGNDETPTRTTKKPSAKPTGKRHRDGGLKPNWKQQDVLLPPPIKKPHTEPTEDDEDGPMQQFGSLIGDDEDPEPERAGLALMESSMSIPTNAKISKLESSSKYANKPKPGTGRATVNKLPDPGRTNWKTMKVLGINEVSGEQPWKELSDEKIEQIWNESVDEVNEISVDKQNKEEHALLRDVRTLMNGQVIPTEWRFKIQERAKQVLEGEFELRGLDKDSDSDERAELVTVLLGVSYQAGFKTGDKYRLKDGIFMSPLILKTLAIHYEILASLPEDQLCKRPYGALCTVVQAVHRALEYSLSGAFAQPPGKTGHFSEENWGDYVHQRVDKDGKTIRKSVRRATVFLPTMKSLTDGQWERIVSGAQAFRTTKKEASRVPRIISAGVEEPDDVVLSWD</sequence>
<dbReference type="Proteomes" id="UP000298030">
    <property type="component" value="Unassembled WGS sequence"/>
</dbReference>
<protein>
    <submittedName>
        <fullName evidence="2">Uncharacterized protein</fullName>
    </submittedName>
</protein>